<feature type="compositionally biased region" description="Low complexity" evidence="4">
    <location>
        <begin position="32"/>
        <end position="43"/>
    </location>
</feature>
<dbReference type="SUPFAM" id="SSF53474">
    <property type="entry name" value="alpha/beta-Hydrolases"/>
    <property type="match status" value="1"/>
</dbReference>
<keyword evidence="8" id="KW-1185">Reference proteome</keyword>
<dbReference type="InterPro" id="IPR029058">
    <property type="entry name" value="AB_hydrolase_fold"/>
</dbReference>
<comment type="caution">
    <text evidence="7">The sequence shown here is derived from an EMBL/GenBank/DDBJ whole genome shotgun (WGS) entry which is preliminary data.</text>
</comment>
<organism evidence="7 8">
    <name type="scientific">Streptomyces gamaensis</name>
    <dbReference type="NCBI Taxonomy" id="1763542"/>
    <lineage>
        <taxon>Bacteria</taxon>
        <taxon>Bacillati</taxon>
        <taxon>Actinomycetota</taxon>
        <taxon>Actinomycetes</taxon>
        <taxon>Kitasatosporales</taxon>
        <taxon>Streptomycetaceae</taxon>
        <taxon>Streptomyces</taxon>
    </lineage>
</organism>
<dbReference type="PANTHER" id="PTHR43248">
    <property type="entry name" value="2-SUCCINYL-6-HYDROXY-2,4-CYCLOHEXADIENE-1-CARBOXYLATE SYNTHASE"/>
    <property type="match status" value="1"/>
</dbReference>
<reference evidence="8" key="1">
    <citation type="journal article" date="2019" name="Int. J. Syst. Evol. Microbiol.">
        <title>The Global Catalogue of Microorganisms (GCM) 10K type strain sequencing project: providing services to taxonomists for standard genome sequencing and annotation.</title>
        <authorList>
            <consortium name="The Broad Institute Genomics Platform"/>
            <consortium name="The Broad Institute Genome Sequencing Center for Infectious Disease"/>
            <person name="Wu L."/>
            <person name="Ma J."/>
        </authorList>
    </citation>
    <scope>NUCLEOTIDE SEQUENCE [LARGE SCALE GENOMIC DNA]</scope>
    <source>
        <strain evidence="8">CGMCC 4.7304</strain>
    </source>
</reference>
<dbReference type="RefSeq" id="WP_390313771.1">
    <property type="nucleotide sequence ID" value="NZ_JBHSPB010000001.1"/>
</dbReference>
<dbReference type="InterPro" id="IPR051601">
    <property type="entry name" value="Serine_prot/Carboxylest_S33"/>
</dbReference>
<proteinExistence type="inferred from homology"/>
<evidence type="ECO:0000256" key="2">
    <source>
        <dbReference type="ARBA" id="ARBA00022729"/>
    </source>
</evidence>
<dbReference type="PROSITE" id="PS51257">
    <property type="entry name" value="PROKAR_LIPOPROTEIN"/>
    <property type="match status" value="1"/>
</dbReference>
<dbReference type="Gene3D" id="3.40.50.1820">
    <property type="entry name" value="alpha/beta hydrolase"/>
    <property type="match status" value="1"/>
</dbReference>
<keyword evidence="2 5" id="KW-0732">Signal</keyword>
<dbReference type="GO" id="GO:0016787">
    <property type="term" value="F:hydrolase activity"/>
    <property type="evidence" value="ECO:0007669"/>
    <property type="project" value="UniProtKB-KW"/>
</dbReference>
<evidence type="ECO:0000256" key="1">
    <source>
        <dbReference type="ARBA" id="ARBA00010088"/>
    </source>
</evidence>
<dbReference type="Pfam" id="PF08386">
    <property type="entry name" value="Abhydrolase_4"/>
    <property type="match status" value="1"/>
</dbReference>
<evidence type="ECO:0000256" key="4">
    <source>
        <dbReference type="SAM" id="MobiDB-lite"/>
    </source>
</evidence>
<comment type="similarity">
    <text evidence="1">Belongs to the peptidase S33 family.</text>
</comment>
<sequence>MSPQRLRAPALLSVTFALALSATGCGSGGSGSSNSPDNKSSTGGAAAGEAPVALRWSACSAPTAAQGGDGKAPGKEWECAKLPVPLDWSKPKGETIDLALIRAKATDQAHRIGSLVFNFGGPGGSGVSTLPGLADSYKKLRTRYDLVSFDPRGVGESAGVKCLTDKELDAASQVGTTPDNAAELKETLEAKKHFAEACSRNSGKVLPYLDTVSAARDMDRLRAALGDDKLHYFGISYGTELGGVYAHLYPKNVGRAVLDAVVDPTQDPVQGNLSQTKGFQLALDDYLKDCAEKSGQGQCPTQESITALLSGLRSRPLPTSQGRGLTQDEAVGGIAAALYSKDTWKYLTAGLKEATAKGTGDTLLLLDDSINGRGPDGRYSNLMAANKAISCADAEQRYTPDDVRRLLPRFREASPVFGEAAAWSLLDCTGWPVQGRWKAPDVDAAGAAPIVVIGNTGDPATPYEGARQMARRLGDGVGVQVTYKGEGHGAYNSGSTCLAGAVDSYLLEGKVPQEGLSCS</sequence>
<dbReference type="InterPro" id="IPR013595">
    <property type="entry name" value="Pept_S33_TAP-like_C"/>
</dbReference>
<dbReference type="PANTHER" id="PTHR43248:SF29">
    <property type="entry name" value="TRIPEPTIDYL AMINOPEPTIDASE"/>
    <property type="match status" value="1"/>
</dbReference>
<evidence type="ECO:0000313" key="7">
    <source>
        <dbReference type="EMBL" id="MFC5718791.1"/>
    </source>
</evidence>
<feature type="region of interest" description="Disordered" evidence="4">
    <location>
        <begin position="27"/>
        <end position="47"/>
    </location>
</feature>
<accession>A0ABW0YQH3</accession>
<name>A0ABW0YQH3_9ACTN</name>
<evidence type="ECO:0000256" key="3">
    <source>
        <dbReference type="ARBA" id="ARBA00022801"/>
    </source>
</evidence>
<keyword evidence="3 7" id="KW-0378">Hydrolase</keyword>
<feature type="chain" id="PRO_5045496537" evidence="5">
    <location>
        <begin position="20"/>
        <end position="519"/>
    </location>
</feature>
<evidence type="ECO:0000313" key="8">
    <source>
        <dbReference type="Proteomes" id="UP001596083"/>
    </source>
</evidence>
<evidence type="ECO:0000259" key="6">
    <source>
        <dbReference type="Pfam" id="PF08386"/>
    </source>
</evidence>
<feature type="domain" description="Peptidase S33 tripeptidyl aminopeptidase-like C-terminal" evidence="6">
    <location>
        <begin position="414"/>
        <end position="518"/>
    </location>
</feature>
<gene>
    <name evidence="7" type="ORF">ACFP1Z_01185</name>
</gene>
<protein>
    <submittedName>
        <fullName evidence="7">Alpha/beta hydrolase</fullName>
    </submittedName>
</protein>
<dbReference type="EMBL" id="JBHSPB010000001">
    <property type="protein sequence ID" value="MFC5718791.1"/>
    <property type="molecule type" value="Genomic_DNA"/>
</dbReference>
<dbReference type="Proteomes" id="UP001596083">
    <property type="component" value="Unassembled WGS sequence"/>
</dbReference>
<evidence type="ECO:0000256" key="5">
    <source>
        <dbReference type="SAM" id="SignalP"/>
    </source>
</evidence>
<feature type="signal peptide" evidence="5">
    <location>
        <begin position="1"/>
        <end position="19"/>
    </location>
</feature>